<sequence>MTKNEFSRLMEKGILFLDGATGSNLIEAGMPRGLCTEKWICENPDILLTLQKAYVEAGSDILYAPTFAANRLTLESHGLENETEQINKTLAALSIKAADGKALVAGDITTTGKFLAPQGDLSYDKLLGIYAEQITYLADSGVDLLVAETMIGIDETLAALDAAASICSLPIMCTLTVESDGSLFTGGSIFEAAAILTEMGADAIGVNCSSGPDQLECIIRNLSAITDLPVIAKPNAGLPQILPDGSAHYNMQADEFADSMKCLKDAGAKILGGCCGTTPEYIRKMKELI</sequence>
<dbReference type="Proteomes" id="UP000245412">
    <property type="component" value="Unassembled WGS sequence"/>
</dbReference>
<feature type="binding site" evidence="4">
    <location>
        <position position="275"/>
    </location>
    <ligand>
        <name>Zn(2+)</name>
        <dbReference type="ChEBI" id="CHEBI:29105"/>
    </ligand>
</feature>
<dbReference type="PROSITE" id="PS50970">
    <property type="entry name" value="HCY"/>
    <property type="match status" value="1"/>
</dbReference>
<gene>
    <name evidence="6" type="ORF">C7383_101766</name>
</gene>
<accession>A0AB73TB62</accession>
<dbReference type="SUPFAM" id="SSF82282">
    <property type="entry name" value="Homocysteine S-methyltransferase"/>
    <property type="match status" value="1"/>
</dbReference>
<feature type="binding site" evidence="4">
    <location>
        <position position="274"/>
    </location>
    <ligand>
        <name>Zn(2+)</name>
        <dbReference type="ChEBI" id="CHEBI:29105"/>
    </ligand>
</feature>
<evidence type="ECO:0000256" key="2">
    <source>
        <dbReference type="ARBA" id="ARBA00022679"/>
    </source>
</evidence>
<organism evidence="6 7">
    <name type="scientific">Murimonas intestini</name>
    <dbReference type="NCBI Taxonomy" id="1337051"/>
    <lineage>
        <taxon>Bacteria</taxon>
        <taxon>Bacillati</taxon>
        <taxon>Bacillota</taxon>
        <taxon>Clostridia</taxon>
        <taxon>Lachnospirales</taxon>
        <taxon>Lachnospiraceae</taxon>
        <taxon>Murimonas</taxon>
    </lineage>
</organism>
<dbReference type="Pfam" id="PF02574">
    <property type="entry name" value="S-methyl_trans"/>
    <property type="match status" value="1"/>
</dbReference>
<dbReference type="GO" id="GO:0032259">
    <property type="term" value="P:methylation"/>
    <property type="evidence" value="ECO:0007669"/>
    <property type="project" value="UniProtKB-KW"/>
</dbReference>
<evidence type="ECO:0000256" key="3">
    <source>
        <dbReference type="PIRSR" id="PIRSR037505-2"/>
    </source>
</evidence>
<evidence type="ECO:0000256" key="1">
    <source>
        <dbReference type="ARBA" id="ARBA00022603"/>
    </source>
</evidence>
<dbReference type="GO" id="GO:0008270">
    <property type="term" value="F:zinc ion binding"/>
    <property type="evidence" value="ECO:0007669"/>
    <property type="project" value="InterPro"/>
</dbReference>
<dbReference type="Gene3D" id="3.20.20.330">
    <property type="entry name" value="Homocysteine-binding-like domain"/>
    <property type="match status" value="1"/>
</dbReference>
<evidence type="ECO:0000313" key="6">
    <source>
        <dbReference type="EMBL" id="PWJ79385.1"/>
    </source>
</evidence>
<feature type="domain" description="Hcy-binding" evidence="5">
    <location>
        <begin position="3"/>
        <end position="289"/>
    </location>
</feature>
<name>A0AB73TB62_9FIRM</name>
<reference evidence="6 7" key="1">
    <citation type="submission" date="2018-05" db="EMBL/GenBank/DDBJ databases">
        <authorList>
            <person name="Goeker M."/>
            <person name="Huntemann M."/>
            <person name="Clum A."/>
            <person name="Pillay M."/>
            <person name="Palaniappan K."/>
            <person name="Varghese N."/>
            <person name="Mikhailova N."/>
            <person name="Stamatis D."/>
            <person name="Reddy T."/>
            <person name="Daum C."/>
            <person name="Shapiro N."/>
            <person name="Ivanova N."/>
            <person name="Kyrpides N."/>
            <person name="Woyke T."/>
        </authorList>
    </citation>
    <scope>NUCLEOTIDE SEQUENCE [LARGE SCALE GENOMIC DNA]</scope>
    <source>
        <strain evidence="6 7">DSM 26524</strain>
    </source>
</reference>
<dbReference type="PIRSF" id="PIRSF037505">
    <property type="entry name" value="Betaine_HMT"/>
    <property type="match status" value="1"/>
</dbReference>
<dbReference type="InterPro" id="IPR017226">
    <property type="entry name" value="BHMT-like"/>
</dbReference>
<evidence type="ECO:0000256" key="4">
    <source>
        <dbReference type="PROSITE-ProRule" id="PRU00333"/>
    </source>
</evidence>
<comment type="cofactor">
    <cofactor evidence="3">
        <name>Zn(2+)</name>
        <dbReference type="ChEBI" id="CHEBI:29105"/>
    </cofactor>
    <text evidence="3">Binds 1 zinc ion per subunit.</text>
</comment>
<dbReference type="GO" id="GO:0008168">
    <property type="term" value="F:methyltransferase activity"/>
    <property type="evidence" value="ECO:0007669"/>
    <property type="project" value="UniProtKB-UniRule"/>
</dbReference>
<dbReference type="RefSeq" id="WP_109624771.1">
    <property type="nucleotide sequence ID" value="NZ_CABJAT010000001.1"/>
</dbReference>
<dbReference type="PANTHER" id="PTHR11103:SF18">
    <property type="entry name" value="SLR1189 PROTEIN"/>
    <property type="match status" value="1"/>
</dbReference>
<keyword evidence="2 4" id="KW-0808">Transferase</keyword>
<proteinExistence type="predicted"/>
<dbReference type="GO" id="GO:0009086">
    <property type="term" value="P:methionine biosynthetic process"/>
    <property type="evidence" value="ECO:0007669"/>
    <property type="project" value="InterPro"/>
</dbReference>
<dbReference type="InterPro" id="IPR036589">
    <property type="entry name" value="HCY_dom_sf"/>
</dbReference>
<keyword evidence="1 4" id="KW-0489">Methyltransferase</keyword>
<keyword evidence="3 4" id="KW-0479">Metal-binding</keyword>
<comment type="caution">
    <text evidence="6">The sequence shown here is derived from an EMBL/GenBank/DDBJ whole genome shotgun (WGS) entry which is preliminary data.</text>
</comment>
<evidence type="ECO:0000259" key="5">
    <source>
        <dbReference type="PROSITE" id="PS50970"/>
    </source>
</evidence>
<protein>
    <submittedName>
        <fullName evidence="6">5-methyltetrahydrofolate--homocysteine methyltransferase</fullName>
    </submittedName>
</protein>
<dbReference type="EMBL" id="QGGY01000001">
    <property type="protein sequence ID" value="PWJ79385.1"/>
    <property type="molecule type" value="Genomic_DNA"/>
</dbReference>
<keyword evidence="3 4" id="KW-0862">Zinc</keyword>
<keyword evidence="7" id="KW-1185">Reference proteome</keyword>
<dbReference type="PANTHER" id="PTHR11103">
    <property type="entry name" value="SLR1189 PROTEIN"/>
    <property type="match status" value="1"/>
</dbReference>
<dbReference type="InterPro" id="IPR003726">
    <property type="entry name" value="HCY_dom"/>
</dbReference>
<evidence type="ECO:0000313" key="7">
    <source>
        <dbReference type="Proteomes" id="UP000245412"/>
    </source>
</evidence>
<feature type="binding site" evidence="3 4">
    <location>
        <position position="208"/>
    </location>
    <ligand>
        <name>Zn(2+)</name>
        <dbReference type="ChEBI" id="CHEBI:29105"/>
    </ligand>
</feature>
<dbReference type="AlphaFoldDB" id="A0AB73TB62"/>